<dbReference type="Pfam" id="PF00041">
    <property type="entry name" value="fn3"/>
    <property type="match status" value="1"/>
</dbReference>
<evidence type="ECO:0000259" key="9">
    <source>
        <dbReference type="PROSITE" id="PS50835"/>
    </source>
</evidence>
<dbReference type="InterPro" id="IPR003006">
    <property type="entry name" value="Ig/MHC_CS"/>
</dbReference>
<evidence type="ECO:0000313" key="11">
    <source>
        <dbReference type="EMBL" id="CAF1103747.1"/>
    </source>
</evidence>
<evidence type="ECO:0008006" key="14">
    <source>
        <dbReference type="Google" id="ProtNLM"/>
    </source>
</evidence>
<dbReference type="Pfam" id="PF07679">
    <property type="entry name" value="I-set"/>
    <property type="match status" value="2"/>
</dbReference>
<gene>
    <name evidence="12" type="ORF">OKA104_LOCUS2955</name>
    <name evidence="11" type="ORF">VCS650_LOCUS20246</name>
</gene>
<evidence type="ECO:0000256" key="3">
    <source>
        <dbReference type="ARBA" id="ARBA00023136"/>
    </source>
</evidence>
<dbReference type="InterPro" id="IPR036116">
    <property type="entry name" value="FN3_sf"/>
</dbReference>
<keyword evidence="8" id="KW-0732">Signal</keyword>
<evidence type="ECO:0000256" key="6">
    <source>
        <dbReference type="ARBA" id="ARBA00023319"/>
    </source>
</evidence>
<evidence type="ECO:0000256" key="1">
    <source>
        <dbReference type="ARBA" id="ARBA00004479"/>
    </source>
</evidence>
<keyword evidence="4" id="KW-1015">Disulfide bond</keyword>
<comment type="subcellular location">
    <subcellularLocation>
        <location evidence="1">Membrane</location>
        <topology evidence="1">Single-pass type I membrane protein</topology>
    </subcellularLocation>
</comment>
<reference evidence="11" key="1">
    <citation type="submission" date="2021-02" db="EMBL/GenBank/DDBJ databases">
        <authorList>
            <person name="Nowell W R."/>
        </authorList>
    </citation>
    <scope>NUCLEOTIDE SEQUENCE</scope>
</reference>
<feature type="chain" id="PRO_5036225471" description="Nephrin-like protein" evidence="8">
    <location>
        <begin position="22"/>
        <end position="1229"/>
    </location>
</feature>
<dbReference type="InterPro" id="IPR003599">
    <property type="entry name" value="Ig_sub"/>
</dbReference>
<sequence length="1229" mass="138562">MPLSLLIQLLIIYAILYLSNCDNQFYRIQPNDVSALVGSNITIPCVIALPHGDVQWTKDGLALGYDRQLPAFPTWSINGDENRGEFNFMIQSLKLEDEGVFACEVSPYKDAPALKQVAHIRALVQPKYVQIHDQSITNQSSMITVRYDETIHQVHCQVDGARPAAHIKWFNETGHEFPAASRTYTQNRLFSTTSTLTFVPSLLFDKKRFTCHVHHETLLGKINKLYTSIEIRITSPPNRPMIYGYTSTYRLLNGSYLTLSCQSFGGNPLGRLSWYRLDNEHKRLNLIDNSSIIFQQQNLTINNISMIITPSDNNMTYSCHVTNDYLFSLDQILQTNITVQVAFGPSFVYIRDNNMSATTLIEGTPRQFKCRTSSSNPRSIVTWKINGQILSPDIDPLEEPGEFSGTVVQIAKTLGLDKSLKEYHKKILTCEARNPDTGHTVIDTTQLNVIYDSTSIEMHGIIQDKIIKSGDILTAECILKGGHPLGDIVWYKGGELLQSEYTTGTNGDYATSQVKFIVSASDNNLPLTCKGQVDSFPQKFASFILNITFLPDEITIIGNEFFSNLSINNDDSREFECRTSSSNPPAQLKITRQTNDGQKHLDIQYKKPKSLTNGNNSIKFMLPQIDLSLHGNLLTCEAILNIGSLPLTKQVTYVLNVNHKPYFHDSYTSIEVKENQSFNITLEANAYPLPISYKWFHPSGRQLMNDQLNIFVNQGQLALVNIQRNDKGIYRCIASNIIGDTETNFTLNILYGPMISRTQGYSLTEALMPGSSAILLCVIDANPINLNSIRWLKDSQEISSDHWEKRVEQNEISLIRKSVDREDAGQYVCEIDNQLGNSRATLPLIIQYAPEIDRTDPSRSKAAADADRLLTAEFHCHISAIPKPTVVWMKNNQVLPSSLKYQTLFNDRILSSSFSPNLTFEAILYVANVTKTDYGIYQCKAENKLGIDVSDIILTGLTVPDPPSQVEITNISHSSLLIHWIPGFDGGSSQTFQIRYRLSTDNRYSYIFIPFGLQSYDLKNLRLGSEYQISIRSNNSHHLSEWTNDIIKSTSLYLPSPSFSSSDPSTTKYSLTFLIIIFMIGLLIIFINIILVFFFVIKRRRSHVTSDNSSTTGTNETEANTVDIFQPIPSNFFLPTATATPINSYQKYEDDDIQRPFVSSYSAANMSNQDNTSSSNGIIKKNRYSPYDNFRVHHYYPANSDNNFVTYRSFKDGNNSSSDIHGFIKAELV</sequence>
<evidence type="ECO:0000256" key="4">
    <source>
        <dbReference type="ARBA" id="ARBA00023157"/>
    </source>
</evidence>
<feature type="domain" description="Ig-like" evidence="9">
    <location>
        <begin position="2"/>
        <end position="121"/>
    </location>
</feature>
<keyword evidence="2" id="KW-0677">Repeat</keyword>
<dbReference type="GO" id="GO:0016020">
    <property type="term" value="C:membrane"/>
    <property type="evidence" value="ECO:0007669"/>
    <property type="project" value="UniProtKB-SubCell"/>
</dbReference>
<dbReference type="InterPro" id="IPR036179">
    <property type="entry name" value="Ig-like_dom_sf"/>
</dbReference>
<dbReference type="InterPro" id="IPR013162">
    <property type="entry name" value="CD80_C2-set"/>
</dbReference>
<organism evidence="11 13">
    <name type="scientific">Adineta steineri</name>
    <dbReference type="NCBI Taxonomy" id="433720"/>
    <lineage>
        <taxon>Eukaryota</taxon>
        <taxon>Metazoa</taxon>
        <taxon>Spiralia</taxon>
        <taxon>Gnathifera</taxon>
        <taxon>Rotifera</taxon>
        <taxon>Eurotatoria</taxon>
        <taxon>Bdelloidea</taxon>
        <taxon>Adinetida</taxon>
        <taxon>Adinetidae</taxon>
        <taxon>Adineta</taxon>
    </lineage>
</organism>
<dbReference type="CDD" id="cd00063">
    <property type="entry name" value="FN3"/>
    <property type="match status" value="1"/>
</dbReference>
<dbReference type="Proteomes" id="UP000663881">
    <property type="component" value="Unassembled WGS sequence"/>
</dbReference>
<dbReference type="InterPro" id="IPR003598">
    <property type="entry name" value="Ig_sub2"/>
</dbReference>
<dbReference type="SMART" id="SM00409">
    <property type="entry name" value="IG"/>
    <property type="match status" value="7"/>
</dbReference>
<feature type="domain" description="Ig-like" evidence="9">
    <location>
        <begin position="126"/>
        <end position="234"/>
    </location>
</feature>
<feature type="signal peptide" evidence="8">
    <location>
        <begin position="1"/>
        <end position="21"/>
    </location>
</feature>
<dbReference type="EMBL" id="CAJOAY010000084">
    <property type="protein sequence ID" value="CAF3527994.1"/>
    <property type="molecule type" value="Genomic_DNA"/>
</dbReference>
<dbReference type="SMART" id="SM00408">
    <property type="entry name" value="IGc2"/>
    <property type="match status" value="4"/>
</dbReference>
<accession>A0A814P6U9</accession>
<dbReference type="PANTHER" id="PTHR11640:SF31">
    <property type="entry name" value="IRREGULAR CHIASM C-ROUGHEST PROTEIN-RELATED"/>
    <property type="match status" value="1"/>
</dbReference>
<feature type="domain" description="Ig-like" evidence="9">
    <location>
        <begin position="850"/>
        <end position="950"/>
    </location>
</feature>
<feature type="domain" description="Ig-like" evidence="9">
    <location>
        <begin position="753"/>
        <end position="847"/>
    </location>
</feature>
<evidence type="ECO:0000256" key="5">
    <source>
        <dbReference type="ARBA" id="ARBA00023180"/>
    </source>
</evidence>
<dbReference type="SUPFAM" id="SSF49265">
    <property type="entry name" value="Fibronectin type III"/>
    <property type="match status" value="1"/>
</dbReference>
<keyword evidence="7" id="KW-0812">Transmembrane</keyword>
<feature type="transmembrane region" description="Helical" evidence="7">
    <location>
        <begin position="1071"/>
        <end position="1097"/>
    </location>
</feature>
<feature type="domain" description="Fibronectin type-III" evidence="10">
    <location>
        <begin position="962"/>
        <end position="1053"/>
    </location>
</feature>
<feature type="domain" description="Ig-like" evidence="9">
    <location>
        <begin position="240"/>
        <end position="338"/>
    </location>
</feature>
<name>A0A814P6U9_9BILA</name>
<comment type="caution">
    <text evidence="11">The sequence shown here is derived from an EMBL/GenBank/DDBJ whole genome shotgun (WGS) entry which is preliminary data.</text>
</comment>
<dbReference type="InterPro" id="IPR003961">
    <property type="entry name" value="FN3_dom"/>
</dbReference>
<keyword evidence="5" id="KW-0325">Glycoprotein</keyword>
<dbReference type="CDD" id="cd00098">
    <property type="entry name" value="IgC1"/>
    <property type="match status" value="1"/>
</dbReference>
<feature type="domain" description="Ig-like" evidence="9">
    <location>
        <begin position="661"/>
        <end position="748"/>
    </location>
</feature>
<dbReference type="Proteomes" id="UP000663891">
    <property type="component" value="Unassembled WGS sequence"/>
</dbReference>
<dbReference type="SUPFAM" id="SSF48726">
    <property type="entry name" value="Immunoglobulin"/>
    <property type="match status" value="8"/>
</dbReference>
<dbReference type="InterPro" id="IPR051275">
    <property type="entry name" value="Cell_adhesion_signaling"/>
</dbReference>
<evidence type="ECO:0000256" key="7">
    <source>
        <dbReference type="SAM" id="Phobius"/>
    </source>
</evidence>
<dbReference type="Pfam" id="PF13927">
    <property type="entry name" value="Ig_3"/>
    <property type="match status" value="1"/>
</dbReference>
<evidence type="ECO:0000259" key="10">
    <source>
        <dbReference type="PROSITE" id="PS50853"/>
    </source>
</evidence>
<dbReference type="CDD" id="cd00096">
    <property type="entry name" value="Ig"/>
    <property type="match status" value="1"/>
</dbReference>
<proteinExistence type="predicted"/>
<dbReference type="OrthoDB" id="10028801at2759"/>
<feature type="domain" description="Ig-like" evidence="9">
    <location>
        <begin position="345"/>
        <end position="448"/>
    </location>
</feature>
<dbReference type="Pfam" id="PF08205">
    <property type="entry name" value="C2-set_2"/>
    <property type="match status" value="2"/>
</dbReference>
<dbReference type="Gene3D" id="2.60.40.10">
    <property type="entry name" value="Immunoglobulins"/>
    <property type="match status" value="9"/>
</dbReference>
<keyword evidence="7" id="KW-1133">Transmembrane helix</keyword>
<keyword evidence="3 7" id="KW-0472">Membrane</keyword>
<dbReference type="PANTHER" id="PTHR11640">
    <property type="entry name" value="NEPHRIN"/>
    <property type="match status" value="1"/>
</dbReference>
<keyword evidence="6" id="KW-0393">Immunoglobulin domain</keyword>
<dbReference type="PROSITE" id="PS00290">
    <property type="entry name" value="IG_MHC"/>
    <property type="match status" value="1"/>
</dbReference>
<evidence type="ECO:0000313" key="13">
    <source>
        <dbReference type="Proteomes" id="UP000663891"/>
    </source>
</evidence>
<dbReference type="InterPro" id="IPR007110">
    <property type="entry name" value="Ig-like_dom"/>
</dbReference>
<protein>
    <recommendedName>
        <fullName evidence="14">Nephrin-like protein</fullName>
    </recommendedName>
</protein>
<dbReference type="PROSITE" id="PS50835">
    <property type="entry name" value="IG_LIKE"/>
    <property type="match status" value="8"/>
</dbReference>
<dbReference type="EMBL" id="CAJNON010000208">
    <property type="protein sequence ID" value="CAF1103747.1"/>
    <property type="molecule type" value="Genomic_DNA"/>
</dbReference>
<feature type="domain" description="Ig-like" evidence="9">
    <location>
        <begin position="454"/>
        <end position="591"/>
    </location>
</feature>
<dbReference type="InterPro" id="IPR013783">
    <property type="entry name" value="Ig-like_fold"/>
</dbReference>
<evidence type="ECO:0000256" key="8">
    <source>
        <dbReference type="SAM" id="SignalP"/>
    </source>
</evidence>
<evidence type="ECO:0000313" key="12">
    <source>
        <dbReference type="EMBL" id="CAF3527994.1"/>
    </source>
</evidence>
<evidence type="ECO:0000256" key="2">
    <source>
        <dbReference type="ARBA" id="ARBA00022737"/>
    </source>
</evidence>
<dbReference type="SMART" id="SM00060">
    <property type="entry name" value="FN3"/>
    <property type="match status" value="1"/>
</dbReference>
<dbReference type="AlphaFoldDB" id="A0A814P6U9"/>
<dbReference type="PROSITE" id="PS50853">
    <property type="entry name" value="FN3"/>
    <property type="match status" value="1"/>
</dbReference>
<dbReference type="InterPro" id="IPR013098">
    <property type="entry name" value="Ig_I-set"/>
</dbReference>